<feature type="domain" description="MutL C-terminal dimerisation" evidence="4">
    <location>
        <begin position="977"/>
        <end position="1121"/>
    </location>
</feature>
<evidence type="ECO:0000256" key="1">
    <source>
        <dbReference type="ARBA" id="ARBA00006082"/>
    </source>
</evidence>
<dbReference type="Pfam" id="PF13589">
    <property type="entry name" value="HATPase_c_3"/>
    <property type="match status" value="1"/>
</dbReference>
<dbReference type="InterPro" id="IPR042120">
    <property type="entry name" value="MutL_C_dimsub"/>
</dbReference>
<proteinExistence type="inferred from homology"/>
<dbReference type="SUPFAM" id="SSF54211">
    <property type="entry name" value="Ribosomal protein S5 domain 2-like"/>
    <property type="match status" value="1"/>
</dbReference>
<dbReference type="InterPro" id="IPR014790">
    <property type="entry name" value="MutL_C"/>
</dbReference>
<comment type="similarity">
    <text evidence="1">Belongs to the DNA mismatch repair MutL/HexB family.</text>
</comment>
<dbReference type="InterPro" id="IPR014721">
    <property type="entry name" value="Ribsml_uS5_D2-typ_fold_subgr"/>
</dbReference>
<feature type="compositionally biased region" description="Polar residues" evidence="3">
    <location>
        <begin position="637"/>
        <end position="649"/>
    </location>
</feature>
<dbReference type="GO" id="GO:0030983">
    <property type="term" value="F:mismatched DNA binding"/>
    <property type="evidence" value="ECO:0007669"/>
    <property type="project" value="InterPro"/>
</dbReference>
<dbReference type="GO" id="GO:0006298">
    <property type="term" value="P:mismatch repair"/>
    <property type="evidence" value="ECO:0007669"/>
    <property type="project" value="InterPro"/>
</dbReference>
<evidence type="ECO:0000259" key="5">
    <source>
        <dbReference type="SMART" id="SM01340"/>
    </source>
</evidence>
<dbReference type="GO" id="GO:0016887">
    <property type="term" value="F:ATP hydrolysis activity"/>
    <property type="evidence" value="ECO:0007669"/>
    <property type="project" value="InterPro"/>
</dbReference>
<dbReference type="Gene3D" id="3.30.1370.100">
    <property type="entry name" value="MutL, C-terminal domain, regulatory subdomain"/>
    <property type="match status" value="1"/>
</dbReference>
<dbReference type="InterPro" id="IPR036890">
    <property type="entry name" value="HATPase_C_sf"/>
</dbReference>
<dbReference type="GO" id="GO:0005524">
    <property type="term" value="F:ATP binding"/>
    <property type="evidence" value="ECO:0007669"/>
    <property type="project" value="InterPro"/>
</dbReference>
<dbReference type="CDD" id="cd16926">
    <property type="entry name" value="HATPase_MutL-MLH-PMS-like"/>
    <property type="match status" value="1"/>
</dbReference>
<dbReference type="Gene3D" id="3.30.230.10">
    <property type="match status" value="1"/>
</dbReference>
<dbReference type="SUPFAM" id="SSF118116">
    <property type="entry name" value="DNA mismatch repair protein MutL"/>
    <property type="match status" value="1"/>
</dbReference>
<name>A0A7R9JBA1_TIMCA</name>
<dbReference type="Pfam" id="PF08676">
    <property type="entry name" value="MutL_C"/>
    <property type="match status" value="1"/>
</dbReference>
<feature type="region of interest" description="Disordered" evidence="3">
    <location>
        <begin position="629"/>
        <end position="652"/>
    </location>
</feature>
<dbReference type="Gene3D" id="3.30.1540.20">
    <property type="entry name" value="MutL, C-terminal domain, dimerisation subdomain"/>
    <property type="match status" value="1"/>
</dbReference>
<dbReference type="InterPro" id="IPR020568">
    <property type="entry name" value="Ribosomal_Su5_D2-typ_SF"/>
</dbReference>
<keyword evidence="2" id="KW-0227">DNA damage</keyword>
<dbReference type="PANTHER" id="PTHR10073">
    <property type="entry name" value="DNA MISMATCH REPAIR PROTEIN MLH, PMS, MUTL"/>
    <property type="match status" value="1"/>
</dbReference>
<dbReference type="Pfam" id="PF01119">
    <property type="entry name" value="DNA_mis_repair"/>
    <property type="match status" value="1"/>
</dbReference>
<accession>A0A7R9JBA1</accession>
<dbReference type="InterPro" id="IPR037198">
    <property type="entry name" value="MutL_C_sf"/>
</dbReference>
<dbReference type="InterPro" id="IPR014762">
    <property type="entry name" value="DNA_mismatch_repair_CS"/>
</dbReference>
<evidence type="ECO:0000313" key="6">
    <source>
        <dbReference type="EMBL" id="CAD7575946.1"/>
    </source>
</evidence>
<dbReference type="SUPFAM" id="SSF55874">
    <property type="entry name" value="ATPase domain of HSP90 chaperone/DNA topoisomerase II/histidine kinase"/>
    <property type="match status" value="1"/>
</dbReference>
<dbReference type="GO" id="GO:0032389">
    <property type="term" value="C:MutLalpha complex"/>
    <property type="evidence" value="ECO:0007669"/>
    <property type="project" value="TreeGrafter"/>
</dbReference>
<dbReference type="InterPro" id="IPR042121">
    <property type="entry name" value="MutL_C_regsub"/>
</dbReference>
<reference evidence="6" key="1">
    <citation type="submission" date="2020-11" db="EMBL/GenBank/DDBJ databases">
        <authorList>
            <person name="Tran Van P."/>
        </authorList>
    </citation>
    <scope>NUCLEOTIDE SEQUENCE</scope>
</reference>
<dbReference type="FunFam" id="3.30.565.10:FF:000014">
    <property type="entry name" value="Mismatch repair endonuclease pms1, putative"/>
    <property type="match status" value="1"/>
</dbReference>
<dbReference type="SMART" id="SM00853">
    <property type="entry name" value="MutL_C"/>
    <property type="match status" value="1"/>
</dbReference>
<dbReference type="InterPro" id="IPR038973">
    <property type="entry name" value="MutL/Mlh/Pms-like"/>
</dbReference>
<dbReference type="CDD" id="cd03484">
    <property type="entry name" value="MutL_Trans_hPMS_2_like"/>
    <property type="match status" value="1"/>
</dbReference>
<dbReference type="SMART" id="SM01340">
    <property type="entry name" value="DNA_mis_repair"/>
    <property type="match status" value="1"/>
</dbReference>
<dbReference type="PANTHER" id="PTHR10073:SF52">
    <property type="entry name" value="MISMATCH REPAIR ENDONUCLEASE PMS2"/>
    <property type="match status" value="1"/>
</dbReference>
<evidence type="ECO:0000256" key="3">
    <source>
        <dbReference type="SAM" id="MobiDB-lite"/>
    </source>
</evidence>
<organism evidence="6">
    <name type="scientific">Timema californicum</name>
    <name type="common">California timema</name>
    <name type="synonym">Walking stick</name>
    <dbReference type="NCBI Taxonomy" id="61474"/>
    <lineage>
        <taxon>Eukaryota</taxon>
        <taxon>Metazoa</taxon>
        <taxon>Ecdysozoa</taxon>
        <taxon>Arthropoda</taxon>
        <taxon>Hexapoda</taxon>
        <taxon>Insecta</taxon>
        <taxon>Pterygota</taxon>
        <taxon>Neoptera</taxon>
        <taxon>Polyneoptera</taxon>
        <taxon>Phasmatodea</taxon>
        <taxon>Timematodea</taxon>
        <taxon>Timematoidea</taxon>
        <taxon>Timematidae</taxon>
        <taxon>Timema</taxon>
    </lineage>
</organism>
<dbReference type="EMBL" id="OE183727">
    <property type="protein sequence ID" value="CAD7575946.1"/>
    <property type="molecule type" value="Genomic_DNA"/>
</dbReference>
<dbReference type="PROSITE" id="PS00058">
    <property type="entry name" value="DNA_MISMATCH_REPAIR_1"/>
    <property type="match status" value="1"/>
</dbReference>
<dbReference type="InterPro" id="IPR013507">
    <property type="entry name" value="DNA_mismatch_S5_2-like"/>
</dbReference>
<evidence type="ECO:0000259" key="4">
    <source>
        <dbReference type="SMART" id="SM00853"/>
    </source>
</evidence>
<sequence length="1682" mass="188085">MLSYRLFENIIINCFRSVFMERMQLEYHEAAKQKNVYIISACGFDCIPVDLGTVFLVNNFKGIGKVELEEVNLHLRGGRVENYLGKTTPSSLDRDSNLDLPVLSSRAQHDKRVVLNLATAVKELVENSLDAGATSIDVRLKEFGSELIEVTDNGCGVEEHNFQGLTLKHHTSKLREFSDLTTVETFGFRGEALSSLCALSNLTIITCHKGAPCGTKLEFDHKGLITSCRSHARQVGTTVILQNLFSCLPVRQKEFHRNLRREFSKMANLLYAYCLVSTGVKSQVSYVPISCMLTVPVCLLSGLYRSQVSCVPISCMLTVWSLLESSELCSNLLYAYCLVFTEVMITCVNQNNKGGRTMVVTTQGSSSVRENIAAVFGTKQVCSKSYSIDQSACRNHPVLVLPVPLDARVHCATVRSIVRNCHGCLPQLQTILDLPTEPPEDEVLKELGAPPQMVEDKDLFQLEGCVSSCAHGAGRATSDRQFYYINSRPCEPTKVIKLVNEVYHQFNKHQFPFAFINLKTSRHNVDVNVTPDKRQVFLDKEKLILATVKACLLRIYEGVTSTLPLDNCANRTSPPTPGGLHTMMKQWGRDPATPLGRGLKRALQQTPGRNRGTPKQLCMSAFIKRSAVSPSDGLDNLESSKSLANTSTTDVEENHTLQQETSADQLINGLQQETSADHLINSLQQESSADHLINSLQQETSADHLINGLQQETSAVHLINGLQQETSVAPVINSLPQETSAVHLVKSLQQETSADHFINSLQQETSANSIINSLQQENSADHLINDLQQETSANHLLNKLQVPYSNGVKHKSYNSATKIGIGQISETTMSESRLPQTAGKEHSSVAKATRSFQLVPTTIASNGDPAFIEEATSNSVNDESSGVESCGVWLTQEVESIEKLQTDETRGTHTVRPVSQVSVTLDGVRRLLESRENRRNRWTATPVVNKFHADINPSKNTIAEQELKKEISKDMFAKMSIVGQFNLGFIVVRLRADLFIIDQHASDEKYNFEKLQRDTAIRNQRLVIPQKLELTAVNEGILVENVEIFRNNGFDFLIDKEAESSRRVQLTAIPMSKNWHFGKEDIDELLFMLQDSPHTMCRPSRVRAMFASRACRKSVMIGMALNLSDMRRLVDHMGEMDQPWVGFIYNWDLPFLVKLSTRQTNHEALGQPQPHSRLAHTAFNYEALGQPQPHSRVAHTAFNHEALGQVQPHSRLAHTAFNYVTLGQARPHSRLAHTAFNYVTLGQPRTHSRLAHTAFNYVTLGQPRPHSRLAHTASNYVTLGQPRPHSRLAHTAFNYVTLGQPRPHSRLAHTAFNYVTLGQPRPHSRVAHTAFNYVTLGQAQLLSRLAHTSFNYETLGQAQLLSRLAHTAFNYVTLGQAQLLSRLAHTAFNYETLGQPQPHSRLAHTAFNYETLGQPQPHSRLAHTAFNYETLGQPQPHSRLAHTAFNYETFGQPQPHSRLAHTAFNYETLGQPQPHSRLAHTAFNYETLGQPQPHSRLAHTAFNYETLGQPQPHSRLAHTAFNYETFGQPQPHSRLAHTAFNYETLGQPQPHSRLAHTAFNYETLGQPQPHSRLAHTAFNYETLGQPQPHSRLAHTAFNYETFGQPQPHSRLAHTAFNYETLGQPQPHSRLAHTAFNYETLGQPQPHSRLAHTAFNYVTLGQAQPLPRLETSKKLSVFTSQLY</sequence>
<protein>
    <submittedName>
        <fullName evidence="6">(California timema) hypothetical protein</fullName>
    </submittedName>
</protein>
<evidence type="ECO:0000256" key="2">
    <source>
        <dbReference type="ARBA" id="ARBA00022763"/>
    </source>
</evidence>
<feature type="domain" description="DNA mismatch repair protein S5" evidence="5">
    <location>
        <begin position="418"/>
        <end position="557"/>
    </location>
</feature>
<dbReference type="GO" id="GO:0140664">
    <property type="term" value="F:ATP-dependent DNA damage sensor activity"/>
    <property type="evidence" value="ECO:0007669"/>
    <property type="project" value="InterPro"/>
</dbReference>
<dbReference type="FunFam" id="3.30.1370.100:FF:000001">
    <property type="entry name" value="Mismatch repair endonuclease pms1, putative"/>
    <property type="match status" value="1"/>
</dbReference>
<dbReference type="Gene3D" id="3.30.565.10">
    <property type="entry name" value="Histidine kinase-like ATPase, C-terminal domain"/>
    <property type="match status" value="1"/>
</dbReference>
<gene>
    <name evidence="6" type="ORF">TCMB3V08_LOCUS8522</name>
</gene>